<dbReference type="Proteomes" id="UP000597668">
    <property type="component" value="Unassembled WGS sequence"/>
</dbReference>
<dbReference type="InterPro" id="IPR020256">
    <property type="entry name" value="Spore_coat_CotJA"/>
</dbReference>
<sequence>MSYVPWQVWREIYKSDVALRRGTIFSQLDLPFGRKREEDRSWANSETSENCSCNR</sequence>
<comment type="caution">
    <text evidence="1">The sequence shown here is derived from an EMBL/GenBank/DDBJ whole genome shotgun (WGS) entry which is preliminary data.</text>
</comment>
<gene>
    <name evidence="1" type="ORF">H8K20_06080</name>
</gene>
<dbReference type="RefSeq" id="WP_105204431.1">
    <property type="nucleotide sequence ID" value="NZ_JACOGI010000001.1"/>
</dbReference>
<reference evidence="1" key="1">
    <citation type="submission" date="2020-08" db="EMBL/GenBank/DDBJ databases">
        <authorList>
            <person name="Liu C."/>
            <person name="Sun Q."/>
        </authorList>
    </citation>
    <scope>NUCLEOTIDE SEQUENCE</scope>
    <source>
        <strain evidence="1">NSJ-65</strain>
    </source>
</reference>
<evidence type="ECO:0000313" key="2">
    <source>
        <dbReference type="Proteomes" id="UP000597668"/>
    </source>
</evidence>
<dbReference type="AlphaFoldDB" id="A0A8J6IPN9"/>
<dbReference type="OrthoDB" id="9800571at2"/>
<protein>
    <submittedName>
        <fullName evidence="1">Spore coat associated protein CotJA</fullName>
    </submittedName>
</protein>
<organism evidence="1 2">
    <name type="scientific">Neobittarella massiliensis</name>
    <name type="common">ex Bilen et al. 2018</name>
    <dbReference type="NCBI Taxonomy" id="2041842"/>
    <lineage>
        <taxon>Bacteria</taxon>
        <taxon>Bacillati</taxon>
        <taxon>Bacillota</taxon>
        <taxon>Clostridia</taxon>
        <taxon>Eubacteriales</taxon>
        <taxon>Oscillospiraceae</taxon>
        <taxon>Neobittarella (ex Bilen et al. 2018)</taxon>
    </lineage>
</organism>
<keyword evidence="2" id="KW-1185">Reference proteome</keyword>
<proteinExistence type="predicted"/>
<dbReference type="EMBL" id="JACOGI010000001">
    <property type="protein sequence ID" value="MBC3515961.1"/>
    <property type="molecule type" value="Genomic_DNA"/>
</dbReference>
<name>A0A8J6IPN9_9FIRM</name>
<accession>A0A8J6IPN9</accession>
<evidence type="ECO:0000313" key="1">
    <source>
        <dbReference type="EMBL" id="MBC3515961.1"/>
    </source>
</evidence>
<dbReference type="Pfam" id="PF11007">
    <property type="entry name" value="CotJA"/>
    <property type="match status" value="1"/>
</dbReference>